<reference evidence="3" key="1">
    <citation type="journal article" date="2019" name="Int. J. Syst. Evol. Microbiol.">
        <title>The Global Catalogue of Microorganisms (GCM) 10K type strain sequencing project: providing services to taxonomists for standard genome sequencing and annotation.</title>
        <authorList>
            <consortium name="The Broad Institute Genomics Platform"/>
            <consortium name="The Broad Institute Genome Sequencing Center for Infectious Disease"/>
            <person name="Wu L."/>
            <person name="Ma J."/>
        </authorList>
    </citation>
    <scope>NUCLEOTIDE SEQUENCE [LARGE SCALE GENOMIC DNA]</scope>
    <source>
        <strain evidence="3">CGMCC 1.15795</strain>
    </source>
</reference>
<feature type="chain" id="PRO_5045143641" evidence="1">
    <location>
        <begin position="22"/>
        <end position="575"/>
    </location>
</feature>
<feature type="signal peptide" evidence="1">
    <location>
        <begin position="1"/>
        <end position="21"/>
    </location>
</feature>
<organism evidence="2 3">
    <name type="scientific">Hymenobacter bucti</name>
    <dbReference type="NCBI Taxonomy" id="1844114"/>
    <lineage>
        <taxon>Bacteria</taxon>
        <taxon>Pseudomonadati</taxon>
        <taxon>Bacteroidota</taxon>
        <taxon>Cytophagia</taxon>
        <taxon>Cytophagales</taxon>
        <taxon>Hymenobacteraceae</taxon>
        <taxon>Hymenobacter</taxon>
    </lineage>
</organism>
<sequence length="575" mass="62511">MKVLHRSLLGLSLLTGGTAAAQGPATALRPAQTIALGPHATVGGTVALPNHNTVLLLTSSESSDVVAQCLAPDGHTLWTTPLTRFGHTAHRAGPLLDNWQLGKSPEVRAARQLQQEIAAAELYTLKVFTDGNEVILAEHISEEASKSLVKAGAASLPGCQMHVQRLDEQGALTKHLFNAGPTAAAKQTESLRLASYADANGYVEVVRETNPREENVAFYTLHYDLKTNAIRREPLALPTTPAHAGSLGPFRHWYQEWAYLGHRPNQTYFCRRTLVADAQQKPGKQPVTYQVYLADDQGQTAPGGFSTTLDLGKGTAPVYSGAMPSYGELDHIPRYYTQQGASGSVTSDEWDTSTGGLGSFYLDRSTGDVLVFGEYGKGDLPAVNSHPELQGFFEQRYAADGRLVAQLQAPYSDAMRARQKNGSFQGHPDRQLRFFFDPLTGQSQYSFSTLPPHGPGEHLSLFMDRDLKMQRYEYSPAKAKGEQVFTTIQFAEPFCVYNADGNTANLRTYAHAAKDDLPVYTALENLRQAAGPNLPDHKFYLSASSPGTGLVLEQPLGIGGALKVYTFEAELLSKN</sequence>
<dbReference type="EMBL" id="JBHUFD010000018">
    <property type="protein sequence ID" value="MFD1874643.1"/>
    <property type="molecule type" value="Genomic_DNA"/>
</dbReference>
<keyword evidence="3" id="KW-1185">Reference proteome</keyword>
<protein>
    <submittedName>
        <fullName evidence="2">Uncharacterized protein</fullName>
    </submittedName>
</protein>
<evidence type="ECO:0000256" key="1">
    <source>
        <dbReference type="SAM" id="SignalP"/>
    </source>
</evidence>
<evidence type="ECO:0000313" key="2">
    <source>
        <dbReference type="EMBL" id="MFD1874643.1"/>
    </source>
</evidence>
<proteinExistence type="predicted"/>
<evidence type="ECO:0000313" key="3">
    <source>
        <dbReference type="Proteomes" id="UP001597197"/>
    </source>
</evidence>
<dbReference type="RefSeq" id="WP_382316625.1">
    <property type="nucleotide sequence ID" value="NZ_JBHUFD010000018.1"/>
</dbReference>
<gene>
    <name evidence="2" type="ORF">ACFSDX_19555</name>
</gene>
<accession>A0ABW4QYE5</accession>
<dbReference type="Proteomes" id="UP001597197">
    <property type="component" value="Unassembled WGS sequence"/>
</dbReference>
<comment type="caution">
    <text evidence="2">The sequence shown here is derived from an EMBL/GenBank/DDBJ whole genome shotgun (WGS) entry which is preliminary data.</text>
</comment>
<keyword evidence="1" id="KW-0732">Signal</keyword>
<name>A0ABW4QYE5_9BACT</name>